<evidence type="ECO:0000256" key="1">
    <source>
        <dbReference type="ARBA" id="ARBA00006484"/>
    </source>
</evidence>
<evidence type="ECO:0000313" key="5">
    <source>
        <dbReference type="Proteomes" id="UP001194468"/>
    </source>
</evidence>
<organism evidence="4 5">
    <name type="scientific">Boletus edulis BED1</name>
    <dbReference type="NCBI Taxonomy" id="1328754"/>
    <lineage>
        <taxon>Eukaryota</taxon>
        <taxon>Fungi</taxon>
        <taxon>Dikarya</taxon>
        <taxon>Basidiomycota</taxon>
        <taxon>Agaricomycotina</taxon>
        <taxon>Agaricomycetes</taxon>
        <taxon>Agaricomycetidae</taxon>
        <taxon>Boletales</taxon>
        <taxon>Boletineae</taxon>
        <taxon>Boletaceae</taxon>
        <taxon>Boletoideae</taxon>
        <taxon>Boletus</taxon>
    </lineage>
</organism>
<comment type="caution">
    <text evidence="4">The sequence shown here is derived from an EMBL/GenBank/DDBJ whole genome shotgun (WGS) entry which is preliminary data.</text>
</comment>
<dbReference type="InterPro" id="IPR036291">
    <property type="entry name" value="NAD(P)-bd_dom_sf"/>
</dbReference>
<protein>
    <recommendedName>
        <fullName evidence="6">NAD(P)-binding protein</fullName>
    </recommendedName>
</protein>
<evidence type="ECO:0000256" key="3">
    <source>
        <dbReference type="ARBA" id="ARBA00023002"/>
    </source>
</evidence>
<name>A0AAD4BH20_BOLED</name>
<proteinExistence type="inferred from homology"/>
<evidence type="ECO:0008006" key="6">
    <source>
        <dbReference type="Google" id="ProtNLM"/>
    </source>
</evidence>
<reference evidence="4" key="1">
    <citation type="submission" date="2019-10" db="EMBL/GenBank/DDBJ databases">
        <authorList>
            <consortium name="DOE Joint Genome Institute"/>
            <person name="Kuo A."/>
            <person name="Miyauchi S."/>
            <person name="Kiss E."/>
            <person name="Drula E."/>
            <person name="Kohler A."/>
            <person name="Sanchez-Garcia M."/>
            <person name="Andreopoulos B."/>
            <person name="Barry K.W."/>
            <person name="Bonito G."/>
            <person name="Buee M."/>
            <person name="Carver A."/>
            <person name="Chen C."/>
            <person name="Cichocki N."/>
            <person name="Clum A."/>
            <person name="Culley D."/>
            <person name="Crous P.W."/>
            <person name="Fauchery L."/>
            <person name="Girlanda M."/>
            <person name="Hayes R."/>
            <person name="Keri Z."/>
            <person name="LaButti K."/>
            <person name="Lipzen A."/>
            <person name="Lombard V."/>
            <person name="Magnuson J."/>
            <person name="Maillard F."/>
            <person name="Morin E."/>
            <person name="Murat C."/>
            <person name="Nolan M."/>
            <person name="Ohm R."/>
            <person name="Pangilinan J."/>
            <person name="Pereira M."/>
            <person name="Perotto S."/>
            <person name="Peter M."/>
            <person name="Riley R."/>
            <person name="Sitrit Y."/>
            <person name="Stielow B."/>
            <person name="Szollosi G."/>
            <person name="Zifcakova L."/>
            <person name="Stursova M."/>
            <person name="Spatafora J.W."/>
            <person name="Tedersoo L."/>
            <person name="Vaario L.-M."/>
            <person name="Yamada A."/>
            <person name="Yan M."/>
            <person name="Wang P."/>
            <person name="Xu J."/>
            <person name="Bruns T."/>
            <person name="Baldrian P."/>
            <person name="Vilgalys R."/>
            <person name="Henrissat B."/>
            <person name="Grigoriev I.V."/>
            <person name="Hibbett D."/>
            <person name="Nagy L.G."/>
            <person name="Martin F.M."/>
        </authorList>
    </citation>
    <scope>NUCLEOTIDE SEQUENCE</scope>
    <source>
        <strain evidence="4">BED1</strain>
    </source>
</reference>
<keyword evidence="5" id="KW-1185">Reference proteome</keyword>
<dbReference type="Pfam" id="PF00106">
    <property type="entry name" value="adh_short"/>
    <property type="match status" value="1"/>
</dbReference>
<evidence type="ECO:0000313" key="4">
    <source>
        <dbReference type="EMBL" id="KAF8428482.1"/>
    </source>
</evidence>
<reference evidence="4" key="2">
    <citation type="journal article" date="2020" name="Nat. Commun.">
        <title>Large-scale genome sequencing of mycorrhizal fungi provides insights into the early evolution of symbiotic traits.</title>
        <authorList>
            <person name="Miyauchi S."/>
            <person name="Kiss E."/>
            <person name="Kuo A."/>
            <person name="Drula E."/>
            <person name="Kohler A."/>
            <person name="Sanchez-Garcia M."/>
            <person name="Morin E."/>
            <person name="Andreopoulos B."/>
            <person name="Barry K.W."/>
            <person name="Bonito G."/>
            <person name="Buee M."/>
            <person name="Carver A."/>
            <person name="Chen C."/>
            <person name="Cichocki N."/>
            <person name="Clum A."/>
            <person name="Culley D."/>
            <person name="Crous P.W."/>
            <person name="Fauchery L."/>
            <person name="Girlanda M."/>
            <person name="Hayes R.D."/>
            <person name="Keri Z."/>
            <person name="LaButti K."/>
            <person name="Lipzen A."/>
            <person name="Lombard V."/>
            <person name="Magnuson J."/>
            <person name="Maillard F."/>
            <person name="Murat C."/>
            <person name="Nolan M."/>
            <person name="Ohm R.A."/>
            <person name="Pangilinan J."/>
            <person name="Pereira M.F."/>
            <person name="Perotto S."/>
            <person name="Peter M."/>
            <person name="Pfister S."/>
            <person name="Riley R."/>
            <person name="Sitrit Y."/>
            <person name="Stielow J.B."/>
            <person name="Szollosi G."/>
            <person name="Zifcakova L."/>
            <person name="Stursova M."/>
            <person name="Spatafora J.W."/>
            <person name="Tedersoo L."/>
            <person name="Vaario L.M."/>
            <person name="Yamada A."/>
            <person name="Yan M."/>
            <person name="Wang P."/>
            <person name="Xu J."/>
            <person name="Bruns T."/>
            <person name="Baldrian P."/>
            <person name="Vilgalys R."/>
            <person name="Dunand C."/>
            <person name="Henrissat B."/>
            <person name="Grigoriev I.V."/>
            <person name="Hibbett D."/>
            <person name="Nagy L.G."/>
            <person name="Martin F.M."/>
        </authorList>
    </citation>
    <scope>NUCLEOTIDE SEQUENCE</scope>
    <source>
        <strain evidence="4">BED1</strain>
    </source>
</reference>
<dbReference type="PROSITE" id="PS00061">
    <property type="entry name" value="ADH_SHORT"/>
    <property type="match status" value="1"/>
</dbReference>
<evidence type="ECO:0000256" key="2">
    <source>
        <dbReference type="ARBA" id="ARBA00022857"/>
    </source>
</evidence>
<gene>
    <name evidence="4" type="ORF">L210DRAFT_3634295</name>
</gene>
<dbReference type="Gene3D" id="3.40.50.720">
    <property type="entry name" value="NAD(P)-binding Rossmann-like Domain"/>
    <property type="match status" value="1"/>
</dbReference>
<dbReference type="PANTHER" id="PTHR24321:SF8">
    <property type="entry name" value="ESTRADIOL 17-BETA-DEHYDROGENASE 8-RELATED"/>
    <property type="match status" value="1"/>
</dbReference>
<comment type="similarity">
    <text evidence="1">Belongs to the short-chain dehydrogenases/reductases (SDR) family.</text>
</comment>
<dbReference type="PANTHER" id="PTHR24321">
    <property type="entry name" value="DEHYDROGENASES, SHORT CHAIN"/>
    <property type="match status" value="1"/>
</dbReference>
<sequence>MPAQMITQGRGGRIIGATSVAGKSGLPLASAYSASKFAIRGLTQTAALELGRHNITVNTYAPGAVDMCIWPEDMMMAGLAKADKELGNWKLSEIDQTRWSAGRCRKPCKLPCLEGALYHWYPIHGPNDVPGGTYASSCM</sequence>
<accession>A0AAD4BH20</accession>
<keyword evidence="3" id="KW-0560">Oxidoreductase</keyword>
<dbReference type="InterPro" id="IPR020904">
    <property type="entry name" value="Sc_DH/Rdtase_CS"/>
</dbReference>
<dbReference type="PRINTS" id="PR00081">
    <property type="entry name" value="GDHRDH"/>
</dbReference>
<dbReference type="AlphaFoldDB" id="A0AAD4BH20"/>
<dbReference type="InterPro" id="IPR002347">
    <property type="entry name" value="SDR_fam"/>
</dbReference>
<dbReference type="Proteomes" id="UP001194468">
    <property type="component" value="Unassembled WGS sequence"/>
</dbReference>
<dbReference type="SUPFAM" id="SSF51735">
    <property type="entry name" value="NAD(P)-binding Rossmann-fold domains"/>
    <property type="match status" value="1"/>
</dbReference>
<dbReference type="GO" id="GO:0016491">
    <property type="term" value="F:oxidoreductase activity"/>
    <property type="evidence" value="ECO:0007669"/>
    <property type="project" value="UniProtKB-KW"/>
</dbReference>
<keyword evidence="2" id="KW-0521">NADP</keyword>
<dbReference type="EMBL" id="WHUW01000073">
    <property type="protein sequence ID" value="KAF8428482.1"/>
    <property type="molecule type" value="Genomic_DNA"/>
</dbReference>